<accession>Q707J3</accession>
<dbReference type="PATRIC" id="fig|562.7240.peg.2634"/>
<gene>
    <name evidence="3" type="primary">pixB</name>
    <name evidence="4" type="ORF">eco1029</name>
</gene>
<dbReference type="PRINTS" id="PR01554">
    <property type="entry name" value="FIMREGULATRY"/>
</dbReference>
<dbReference type="Pfam" id="PF03333">
    <property type="entry name" value="PapB"/>
    <property type="match status" value="1"/>
</dbReference>
<evidence type="ECO:0000313" key="3">
    <source>
        <dbReference type="EMBL" id="CAE85162.1"/>
    </source>
</evidence>
<dbReference type="Gene3D" id="1.10.10.2690">
    <property type="match status" value="1"/>
</dbReference>
<keyword evidence="1" id="KW-0805">Transcription regulation</keyword>
<evidence type="ECO:0000313" key="4">
    <source>
        <dbReference type="EMBL" id="CAJ87544.1"/>
    </source>
</evidence>
<evidence type="ECO:0000256" key="2">
    <source>
        <dbReference type="ARBA" id="ARBA00023163"/>
    </source>
</evidence>
<keyword evidence="2" id="KW-0804">Transcription</keyword>
<reference evidence="3" key="1">
    <citation type="journal article" date="2004" name="Infect. Immun.">
        <title>The pathogenicity island-associated K15 capsule determinant exhibits a novel genetic structure and correlates with virulence in uropathogenic Escherichia coli strain 536.</title>
        <authorList>
            <person name="Schneider G."/>
            <person name="Dobrindt U."/>
            <person name="Bruggemann H."/>
            <person name="Nagy G."/>
            <person name="Janke B."/>
            <person name="Blum-Oehler G."/>
            <person name="Buchrieser C."/>
            <person name="Gottschalk G."/>
            <person name="Emody L."/>
            <person name="Hacker J."/>
        </authorList>
    </citation>
    <scope>NUCLEOTIDE SEQUENCE</scope>
    <source>
        <strain evidence="3">536</strain>
    </source>
</reference>
<evidence type="ECO:0000256" key="1">
    <source>
        <dbReference type="ARBA" id="ARBA00023015"/>
    </source>
</evidence>
<dbReference type="InterPro" id="IPR053721">
    <property type="entry name" value="Fimbrial_Adhesin_Reg"/>
</dbReference>
<dbReference type="AlphaFoldDB" id="Q707J3"/>
<name>Q707J3_ECOLX</name>
<dbReference type="EMBL" id="AM236323">
    <property type="protein sequence ID" value="CAJ87544.1"/>
    <property type="molecule type" value="Genomic_DNA"/>
</dbReference>
<proteinExistence type="predicted"/>
<sequence>MLLRNGMGLLSKDRYTSPGSMSIEHFRCLVEISSINSQKTIMAMEDYFVHGKTRKEACERNNVAQSYFSISVKKFIKISNAVAQASKFYRR</sequence>
<dbReference type="GO" id="GO:0006355">
    <property type="term" value="P:regulation of DNA-templated transcription"/>
    <property type="evidence" value="ECO:0007669"/>
    <property type="project" value="InterPro"/>
</dbReference>
<dbReference type="EMBL" id="AJ617685">
    <property type="protein sequence ID" value="CAE85162.1"/>
    <property type="molecule type" value="Genomic_DNA"/>
</dbReference>
<dbReference type="InterPro" id="IPR004356">
    <property type="entry name" value="Adhesin_operon_reg_prot"/>
</dbReference>
<protein>
    <submittedName>
        <fullName evidence="3">PixB protein</fullName>
    </submittedName>
</protein>
<organism evidence="3">
    <name type="scientific">Escherichia coli</name>
    <dbReference type="NCBI Taxonomy" id="562"/>
    <lineage>
        <taxon>Bacteria</taxon>
        <taxon>Pseudomonadati</taxon>
        <taxon>Pseudomonadota</taxon>
        <taxon>Gammaproteobacteria</taxon>
        <taxon>Enterobacterales</taxon>
        <taxon>Enterobacteriaceae</taxon>
        <taxon>Escherichia</taxon>
    </lineage>
</organism>
<dbReference type="RefSeq" id="WP_042023225.1">
    <property type="nucleotide sequence ID" value="NZ_AP027217.1"/>
</dbReference>
<reference evidence="4" key="2">
    <citation type="journal article" date="2006" name="Int. J. Med. Microbiol.">
        <title>Specific regions of genome plasticity and genetic diversity of the commensal Escherichia coli A0 34/86.</title>
        <authorList>
            <person name="Hejnova J."/>
            <person name="Pages D."/>
            <person name="Rusniok C."/>
            <person name="Glaser P."/>
            <person name="Sebo P."/>
            <person name="Buchrieser C."/>
        </authorList>
    </citation>
    <scope>NUCLEOTIDE SEQUENCE</scope>
    <source>
        <strain evidence="4">A0 34/86</strain>
    </source>
</reference>